<evidence type="ECO:0000256" key="6">
    <source>
        <dbReference type="ARBA" id="ARBA00022989"/>
    </source>
</evidence>
<comment type="similarity">
    <text evidence="2">Belongs to the MreD family.</text>
</comment>
<keyword evidence="5" id="KW-0133">Cell shape</keyword>
<dbReference type="InterPro" id="IPR007227">
    <property type="entry name" value="Cell_shape_determining_MreD"/>
</dbReference>
<feature type="transmembrane region" description="Helical" evidence="8">
    <location>
        <begin position="121"/>
        <end position="141"/>
    </location>
</feature>
<dbReference type="AlphaFoldDB" id="A0A418NJG7"/>
<evidence type="ECO:0000313" key="9">
    <source>
        <dbReference type="EMBL" id="RIV79445.1"/>
    </source>
</evidence>
<evidence type="ECO:0000256" key="1">
    <source>
        <dbReference type="ARBA" id="ARBA00004651"/>
    </source>
</evidence>
<keyword evidence="7 8" id="KW-0472">Membrane</keyword>
<evidence type="ECO:0000313" key="10">
    <source>
        <dbReference type="Proteomes" id="UP000285092"/>
    </source>
</evidence>
<proteinExistence type="inferred from homology"/>
<evidence type="ECO:0000256" key="8">
    <source>
        <dbReference type="SAM" id="Phobius"/>
    </source>
</evidence>
<sequence>MERADPRSRRDAYGSRINRAHSPLLAYTVPWATILLASLLPVFPIATAAPIVPPVGLMTMLAWRLVRPGLLPVWAGFPLGMFNDLFSGQPFGSGILLWSLAMIVVEAIETRFPWRSFVQDWLIAVGIVTCSIVAAACLSGASLGPPLFAALMPQVLLSLMLYPIIARMISTLDRFRLLRVRILG</sequence>
<organism evidence="9 10">
    <name type="scientific">Pelagerythrobacter aerophilus</name>
    <dbReference type="NCBI Taxonomy" id="2306995"/>
    <lineage>
        <taxon>Bacteria</taxon>
        <taxon>Pseudomonadati</taxon>
        <taxon>Pseudomonadota</taxon>
        <taxon>Alphaproteobacteria</taxon>
        <taxon>Sphingomonadales</taxon>
        <taxon>Erythrobacteraceae</taxon>
        <taxon>Pelagerythrobacter</taxon>
    </lineage>
</organism>
<evidence type="ECO:0000256" key="7">
    <source>
        <dbReference type="ARBA" id="ARBA00023136"/>
    </source>
</evidence>
<dbReference type="GO" id="GO:0005886">
    <property type="term" value="C:plasma membrane"/>
    <property type="evidence" value="ECO:0007669"/>
    <property type="project" value="UniProtKB-SubCell"/>
</dbReference>
<name>A0A418NJG7_9SPHN</name>
<keyword evidence="6 8" id="KW-1133">Transmembrane helix</keyword>
<evidence type="ECO:0000256" key="3">
    <source>
        <dbReference type="ARBA" id="ARBA00022475"/>
    </source>
</evidence>
<evidence type="ECO:0000256" key="5">
    <source>
        <dbReference type="ARBA" id="ARBA00022960"/>
    </source>
</evidence>
<dbReference type="OrthoDB" id="7426601at2"/>
<dbReference type="GO" id="GO:0008360">
    <property type="term" value="P:regulation of cell shape"/>
    <property type="evidence" value="ECO:0007669"/>
    <property type="project" value="UniProtKB-KW"/>
</dbReference>
<feature type="transmembrane region" description="Helical" evidence="8">
    <location>
        <begin position="24"/>
        <end position="52"/>
    </location>
</feature>
<keyword evidence="10" id="KW-1185">Reference proteome</keyword>
<accession>A0A418NJG7</accession>
<protein>
    <submittedName>
        <fullName evidence="9">Rod shape-determining protein MreD</fullName>
    </submittedName>
</protein>
<comment type="caution">
    <text evidence="9">The sequence shown here is derived from an EMBL/GenBank/DDBJ whole genome shotgun (WGS) entry which is preliminary data.</text>
</comment>
<dbReference type="EMBL" id="QXFK01000014">
    <property type="protein sequence ID" value="RIV79445.1"/>
    <property type="molecule type" value="Genomic_DNA"/>
</dbReference>
<feature type="transmembrane region" description="Helical" evidence="8">
    <location>
        <begin position="147"/>
        <end position="169"/>
    </location>
</feature>
<gene>
    <name evidence="9" type="primary">mreD</name>
    <name evidence="9" type="ORF">D2V04_05500</name>
</gene>
<evidence type="ECO:0000256" key="2">
    <source>
        <dbReference type="ARBA" id="ARBA00007776"/>
    </source>
</evidence>
<keyword evidence="3" id="KW-1003">Cell membrane</keyword>
<dbReference type="NCBIfam" id="TIGR03426">
    <property type="entry name" value="shape_MreD"/>
    <property type="match status" value="1"/>
</dbReference>
<reference evidence="9 10" key="1">
    <citation type="submission" date="2018-08" db="EMBL/GenBank/DDBJ databases">
        <title>Altererythrobacter sp.Ery1 and Ery12, the genome sequencing of novel strains in genus Alterythrobacter.</title>
        <authorList>
            <person name="Cheng H."/>
            <person name="Wu Y.-H."/>
            <person name="Fang C."/>
            <person name="Xu X.-W."/>
        </authorList>
    </citation>
    <scope>NUCLEOTIDE SEQUENCE [LARGE SCALE GENOMIC DNA]</scope>
    <source>
        <strain evidence="9 10">Ery1</strain>
    </source>
</reference>
<keyword evidence="4 8" id="KW-0812">Transmembrane</keyword>
<feature type="transmembrane region" description="Helical" evidence="8">
    <location>
        <begin position="91"/>
        <end position="109"/>
    </location>
</feature>
<dbReference type="Proteomes" id="UP000285092">
    <property type="component" value="Unassembled WGS sequence"/>
</dbReference>
<comment type="subcellular location">
    <subcellularLocation>
        <location evidence="1">Cell membrane</location>
        <topology evidence="1">Multi-pass membrane protein</topology>
    </subcellularLocation>
</comment>
<evidence type="ECO:0000256" key="4">
    <source>
        <dbReference type="ARBA" id="ARBA00022692"/>
    </source>
</evidence>
<dbReference type="RefSeq" id="WP_119512277.1">
    <property type="nucleotide sequence ID" value="NZ_QXFK01000014.1"/>
</dbReference>